<dbReference type="EMBL" id="KK120523">
    <property type="protein sequence ID" value="KFM78435.1"/>
    <property type="molecule type" value="Genomic_DNA"/>
</dbReference>
<dbReference type="Proteomes" id="UP000054359">
    <property type="component" value="Unassembled WGS sequence"/>
</dbReference>
<name>A0A087UM46_STEMI</name>
<keyword evidence="2" id="KW-1185">Reference proteome</keyword>
<feature type="non-terminal residue" evidence="1">
    <location>
        <position position="61"/>
    </location>
</feature>
<proteinExistence type="predicted"/>
<organism evidence="1 2">
    <name type="scientific">Stegodyphus mimosarum</name>
    <name type="common">African social velvet spider</name>
    <dbReference type="NCBI Taxonomy" id="407821"/>
    <lineage>
        <taxon>Eukaryota</taxon>
        <taxon>Metazoa</taxon>
        <taxon>Ecdysozoa</taxon>
        <taxon>Arthropoda</taxon>
        <taxon>Chelicerata</taxon>
        <taxon>Arachnida</taxon>
        <taxon>Araneae</taxon>
        <taxon>Araneomorphae</taxon>
        <taxon>Entelegynae</taxon>
        <taxon>Eresoidea</taxon>
        <taxon>Eresidae</taxon>
        <taxon>Stegodyphus</taxon>
    </lineage>
</organism>
<accession>A0A087UM46</accession>
<evidence type="ECO:0000313" key="1">
    <source>
        <dbReference type="EMBL" id="KFM78435.1"/>
    </source>
</evidence>
<gene>
    <name evidence="1" type="ORF">X975_14672</name>
</gene>
<reference evidence="1 2" key="1">
    <citation type="submission" date="2013-11" db="EMBL/GenBank/DDBJ databases">
        <title>Genome sequencing of Stegodyphus mimosarum.</title>
        <authorList>
            <person name="Bechsgaard J."/>
        </authorList>
    </citation>
    <scope>NUCLEOTIDE SEQUENCE [LARGE SCALE GENOMIC DNA]</scope>
</reference>
<dbReference type="AlphaFoldDB" id="A0A087UM46"/>
<sequence length="61" mass="7414">MLNVVSYHFWKTLQNKCLSSEMLYYMTVCNSFPNVKLMDEMLKLQWNNLWTLYPFMLGKIL</sequence>
<protein>
    <submittedName>
        <fullName evidence="1">Uncharacterized protein</fullName>
    </submittedName>
</protein>
<evidence type="ECO:0000313" key="2">
    <source>
        <dbReference type="Proteomes" id="UP000054359"/>
    </source>
</evidence>